<dbReference type="OrthoDB" id="9765204at2"/>
<organism evidence="1 2">
    <name type="scientific">Chryseotalea sanaruensis</name>
    <dbReference type="NCBI Taxonomy" id="2482724"/>
    <lineage>
        <taxon>Bacteria</taxon>
        <taxon>Pseudomonadati</taxon>
        <taxon>Bacteroidota</taxon>
        <taxon>Cytophagia</taxon>
        <taxon>Cytophagales</taxon>
        <taxon>Chryseotaleaceae</taxon>
        <taxon>Chryseotalea</taxon>
    </lineage>
</organism>
<dbReference type="InterPro" id="IPR050708">
    <property type="entry name" value="T6SS_VgrG/RHS"/>
</dbReference>
<keyword evidence="2" id="KW-1185">Reference proteome</keyword>
<dbReference type="AlphaFoldDB" id="A0A401UFU2"/>
<accession>A0A401UFU2</accession>
<evidence type="ECO:0000313" key="2">
    <source>
        <dbReference type="Proteomes" id="UP000288227"/>
    </source>
</evidence>
<name>A0A401UFU2_9BACT</name>
<dbReference type="Gene3D" id="3.90.930.1">
    <property type="match status" value="1"/>
</dbReference>
<protein>
    <recommendedName>
        <fullName evidence="3">RHS repeat protein</fullName>
    </recommendedName>
</protein>
<dbReference type="PANTHER" id="PTHR32305:SF15">
    <property type="entry name" value="PROTEIN RHSA-RELATED"/>
    <property type="match status" value="1"/>
</dbReference>
<dbReference type="PANTHER" id="PTHR32305">
    <property type="match status" value="1"/>
</dbReference>
<dbReference type="EMBL" id="BHXQ01000017">
    <property type="protein sequence ID" value="GCC53717.1"/>
    <property type="molecule type" value="Genomic_DNA"/>
</dbReference>
<comment type="caution">
    <text evidence="1">The sequence shown here is derived from an EMBL/GenBank/DDBJ whole genome shotgun (WGS) entry which is preliminary data.</text>
</comment>
<reference evidence="1 2" key="1">
    <citation type="submission" date="2018-11" db="EMBL/GenBank/DDBJ databases">
        <title>Chryseotalea sanarue gen. nov., sp., nov., a member of the family Cytophagaceae, isolated from a brackish lake in Hamamatsu Japan.</title>
        <authorList>
            <person name="Maejima Y."/>
            <person name="Iino T."/>
            <person name="Muraguchi Y."/>
            <person name="Fukuda K."/>
            <person name="Ohkuma M."/>
            <person name="Moriuchi R."/>
            <person name="Dohra H."/>
            <person name="Kimbara K."/>
            <person name="Shintani M."/>
        </authorList>
    </citation>
    <scope>NUCLEOTIDE SEQUENCE [LARGE SCALE GENOMIC DNA]</scope>
    <source>
        <strain evidence="1 2">Ys</strain>
    </source>
</reference>
<evidence type="ECO:0008006" key="3">
    <source>
        <dbReference type="Google" id="ProtNLM"/>
    </source>
</evidence>
<proteinExistence type="predicted"/>
<evidence type="ECO:0000313" key="1">
    <source>
        <dbReference type="EMBL" id="GCC53717.1"/>
    </source>
</evidence>
<dbReference type="Gene3D" id="2.180.10.10">
    <property type="entry name" value="RHS repeat-associated core"/>
    <property type="match status" value="1"/>
</dbReference>
<gene>
    <name evidence="1" type="ORF">SanaruYs_39650</name>
</gene>
<dbReference type="Proteomes" id="UP000288227">
    <property type="component" value="Unassembled WGS sequence"/>
</dbReference>
<sequence length="256" mass="29579">MCKLLGLTLGTIFLTTFLYGQEITKEEIVKFKIKSITTIDGDDIVKSIDIYNDKGDIVKINDKEDGEIKTRKEFIYNDNFLLTEERTFNTGGKIHRISKYTYNTKNQLVKEESFNPDEIDLTWTYEYDEIGHKVKAIKVSGTMGNSVTVYKYSGNQLAEEETTTESIGKEEKITYKYNDKGQLIENKSRHFYFNTIITLTYTYDDTGKLIELREKSSNGVSSKTTYQYDDKGLLIGDTWKSSLDKTPNRTSYIIEF</sequence>
<dbReference type="RefSeq" id="WP_127124374.1">
    <property type="nucleotide sequence ID" value="NZ_BHXQ01000017.1"/>
</dbReference>